<name>A0A249PMG5_9HYPH</name>
<evidence type="ECO:0000256" key="2">
    <source>
        <dbReference type="ARBA" id="ARBA00010742"/>
    </source>
</evidence>
<reference evidence="4 5" key="1">
    <citation type="submission" date="2017-08" db="EMBL/GenBank/DDBJ databases">
        <title>Multipartite genome sequences of Sinorhizobium species nodulating soybeans.</title>
        <authorList>
            <person name="Tian C.F."/>
        </authorList>
    </citation>
    <scope>NUCLEOTIDE SEQUENCE [LARGE SCALE GENOMIC DNA]</scope>
    <source>
        <strain evidence="4 5">CCBAU 05684</strain>
        <plasmid evidence="5">psj05684b</plasmid>
    </source>
</reference>
<evidence type="ECO:0000256" key="1">
    <source>
        <dbReference type="ARBA" id="ARBA00004418"/>
    </source>
</evidence>
<keyword evidence="5" id="KW-1185">Reference proteome</keyword>
<evidence type="ECO:0000256" key="3">
    <source>
        <dbReference type="ARBA" id="ARBA00022729"/>
    </source>
</evidence>
<dbReference type="EMBL" id="CP023068">
    <property type="protein sequence ID" value="ASY66912.1"/>
    <property type="molecule type" value="Genomic_DNA"/>
</dbReference>
<organism evidence="4 5">
    <name type="scientific">Sinorhizobium sojae CCBAU 05684</name>
    <dbReference type="NCBI Taxonomy" id="716928"/>
    <lineage>
        <taxon>Bacteria</taxon>
        <taxon>Pseudomonadati</taxon>
        <taxon>Pseudomonadota</taxon>
        <taxon>Alphaproteobacteria</taxon>
        <taxon>Hyphomicrobiales</taxon>
        <taxon>Rhizobiaceae</taxon>
        <taxon>Sinorhizobium/Ensifer group</taxon>
        <taxon>Sinorhizobium</taxon>
    </lineage>
</organism>
<sequence>MLPVYTARGRNMIRTVIAALALTIASVLPAVAETLKFAVTDIEGLEALQQEFGGFEKALEKVTGLDVELFPVSSRTSAVEAMNSGQIDLVLTGPAEYVVMKELAEPKIVVAWQRPDYFAQIAALSDGPIRSLEDLKGKKVSFGSVGSTSQHLGPAQALTDAGLNYNADYEAVILARNVAAEALIRGDIAAIGLNFSHLASVRKAFPDTAFTVLARGRDLPNDILVARKDISDEVLQKVRVAFVEHGKELMDGVLQGEDNQKFKGGFFLSDVKDSDYDYVRSMYRTIGVDTFKDFVN</sequence>
<evidence type="ECO:0000313" key="4">
    <source>
        <dbReference type="EMBL" id="ASY66912.1"/>
    </source>
</evidence>
<proteinExistence type="inferred from homology"/>
<dbReference type="Proteomes" id="UP000217211">
    <property type="component" value="Plasmid pSJ05684b"/>
</dbReference>
<dbReference type="KEGG" id="esj:SJ05684_b59300"/>
<dbReference type="PANTHER" id="PTHR30024:SF47">
    <property type="entry name" value="TAURINE-BINDING PERIPLASMIC PROTEIN"/>
    <property type="match status" value="1"/>
</dbReference>
<dbReference type="GO" id="GO:0042597">
    <property type="term" value="C:periplasmic space"/>
    <property type="evidence" value="ECO:0007669"/>
    <property type="project" value="UniProtKB-SubCell"/>
</dbReference>
<dbReference type="SUPFAM" id="SSF53850">
    <property type="entry name" value="Periplasmic binding protein-like II"/>
    <property type="match status" value="1"/>
</dbReference>
<dbReference type="PANTHER" id="PTHR30024">
    <property type="entry name" value="ALIPHATIC SULFONATES-BINDING PROTEIN-RELATED"/>
    <property type="match status" value="1"/>
</dbReference>
<keyword evidence="4" id="KW-0614">Plasmid</keyword>
<dbReference type="AlphaFoldDB" id="A0A249PMG5"/>
<dbReference type="Gene3D" id="3.40.190.10">
    <property type="entry name" value="Periplasmic binding protein-like II"/>
    <property type="match status" value="2"/>
</dbReference>
<protein>
    <submittedName>
        <fullName evidence="4">Phosphonate ABC transporter phosphate-binding periplasmic component</fullName>
    </submittedName>
</protein>
<gene>
    <name evidence="4" type="ORF">SJ05684_b59300</name>
</gene>
<dbReference type="STRING" id="716928.GCA_000261485_02961"/>
<evidence type="ECO:0000313" key="5">
    <source>
        <dbReference type="Proteomes" id="UP000217211"/>
    </source>
</evidence>
<comment type="subcellular location">
    <subcellularLocation>
        <location evidence="1">Periplasm</location>
    </subcellularLocation>
</comment>
<geneLocation type="plasmid" evidence="5">
    <name>psj05684b</name>
</geneLocation>
<comment type="similarity">
    <text evidence="2">Belongs to the bacterial solute-binding protein SsuA/TauA family.</text>
</comment>
<accession>A0A249PMG5</accession>
<dbReference type="eggNOG" id="COG3221">
    <property type="taxonomic scope" value="Bacteria"/>
</dbReference>
<keyword evidence="3" id="KW-0732">Signal</keyword>
<dbReference type="Pfam" id="PF12974">
    <property type="entry name" value="Phosphonate-bd"/>
    <property type="match status" value="1"/>
</dbReference>